<proteinExistence type="predicted"/>
<dbReference type="RefSeq" id="YP_010097111.1">
    <property type="nucleotide sequence ID" value="NC_055756.1"/>
</dbReference>
<dbReference type="Proteomes" id="UP000257457">
    <property type="component" value="Segment"/>
</dbReference>
<organism evidence="1 2">
    <name type="scientific">crAssphage sp. isolate ctcc615</name>
    <dbReference type="NCBI Taxonomy" id="2989853"/>
    <lineage>
        <taxon>Viruses</taxon>
        <taxon>Duplodnaviria</taxon>
        <taxon>Heunggongvirae</taxon>
        <taxon>Uroviricota</taxon>
        <taxon>Caudoviricetes</taxon>
        <taxon>Crassvirales</taxon>
        <taxon>Intestiviridae</taxon>
        <taxon>Obtuvirinae</taxon>
        <taxon>Wotdevirus</taxon>
        <taxon>Wotdevirus murinus</taxon>
    </lineage>
</organism>
<sequence>MNHTVRFSILCKCSMVKERKMLNSNNMTVYSLITTEILTVRKTTFKIFNHLITKRSSKSFRTSLITHSLVEIFHKTFTSHKNYFHRTSIGIFIENITNCAFNLIQSKNFTISIIVRLTTDLHHTSSMRNRLSIIRIDKKNFSILITIIFSKPQTLFIHNTKLNIVLTHFFINPKIGSTATFSLKLISNNNIRNITCNFFRITMELKLRSHLTRTHNITPITFRIRFTNGRSSHRPIFTYSKIAKIDISIRIGSCKLKTINKTTMRAFSTIFHNTNLSMTIRSNQTILFNKPMSSKLNFKNSTTFTRSSITCVKPKNVIVKFHTTHSFPSPLNRIYIFNTSSTLTLCKESKRKSIIVHTISVCKSIIYFLRFRQHKMSNGFLIRITTVIIITTRYFSKFIHTYKSLN</sequence>
<reference evidence="1 2" key="1">
    <citation type="submission" date="2018-06" db="EMBL/GenBank/DDBJ databases">
        <title>Uncovering a Universe of Circular DNA Viruses in Animal Metagenomes.</title>
        <authorList>
            <person name="Tisza M."/>
            <person name="Buck C."/>
            <person name="Pastrana D."/>
            <person name="Welch N."/>
            <person name="Peretti A."/>
        </authorList>
    </citation>
    <scope>NUCLEOTIDE SEQUENCE [LARGE SCALE GENOMIC DNA]</scope>
    <source>
        <strain evidence="1">Ctcc615</strain>
    </source>
</reference>
<keyword evidence="2" id="KW-1185">Reference proteome</keyword>
<evidence type="ECO:0000313" key="1">
    <source>
        <dbReference type="EMBL" id="AXF52167.1"/>
    </source>
</evidence>
<dbReference type="EMBL" id="MH552500">
    <property type="protein sequence ID" value="AXF52167.1"/>
    <property type="molecule type" value="Genomic_DNA"/>
</dbReference>
<dbReference type="GeneID" id="65114773"/>
<protein>
    <submittedName>
        <fullName evidence="1">Uncharacterized protein</fullName>
    </submittedName>
</protein>
<name>A0A345BNZ6_9CAUD</name>
<evidence type="ECO:0000313" key="2">
    <source>
        <dbReference type="Proteomes" id="UP000257457"/>
    </source>
</evidence>
<accession>A0A345BNZ6</accession>